<sequence length="121" mass="14737">MEIWNIVIIGIGILIYMIYTKIQFIKLRSNALKIEAEVVKYIREKAPMRNDYTLLNYPYVKIHLENGDYVIRKLRYADSSSKPFKIGEIIYVFWNNNDLLYWNTYDRGWKKYLPEKWNFLN</sequence>
<accession>A0A023C0P6</accession>
<proteinExistence type="predicted"/>
<keyword evidence="1" id="KW-0472">Membrane</keyword>
<name>A0A023C0P6_9FLAO</name>
<gene>
    <name evidence="2" type="ORF">ATO12_03590</name>
</gene>
<keyword evidence="1" id="KW-0812">Transmembrane</keyword>
<dbReference type="AlphaFoldDB" id="A0A023C0P6"/>
<dbReference type="STRING" id="1317122.ATO12_03590"/>
<organism evidence="2 3">
    <name type="scientific">Aquimarina atlantica</name>
    <dbReference type="NCBI Taxonomy" id="1317122"/>
    <lineage>
        <taxon>Bacteria</taxon>
        <taxon>Pseudomonadati</taxon>
        <taxon>Bacteroidota</taxon>
        <taxon>Flavobacteriia</taxon>
        <taxon>Flavobacteriales</taxon>
        <taxon>Flavobacteriaceae</taxon>
        <taxon>Aquimarina</taxon>
    </lineage>
</organism>
<dbReference type="Proteomes" id="UP000023541">
    <property type="component" value="Unassembled WGS sequence"/>
</dbReference>
<dbReference type="EMBL" id="AQRA01000001">
    <property type="protein sequence ID" value="EZH75886.1"/>
    <property type="molecule type" value="Genomic_DNA"/>
</dbReference>
<dbReference type="OrthoDB" id="1166396at2"/>
<dbReference type="eggNOG" id="ENOG502ZRJ7">
    <property type="taxonomic scope" value="Bacteria"/>
</dbReference>
<protein>
    <submittedName>
        <fullName evidence="2">Uncharacterized protein</fullName>
    </submittedName>
</protein>
<comment type="caution">
    <text evidence="2">The sequence shown here is derived from an EMBL/GenBank/DDBJ whole genome shotgun (WGS) entry which is preliminary data.</text>
</comment>
<reference evidence="2 3" key="1">
    <citation type="submission" date="2014-04" db="EMBL/GenBank/DDBJ databases">
        <title>Aquimarina sp. 22II-S11-z7 Genome Sequencing.</title>
        <authorList>
            <person name="Lai Q."/>
        </authorList>
    </citation>
    <scope>NUCLEOTIDE SEQUENCE [LARGE SCALE GENOMIC DNA]</scope>
    <source>
        <strain evidence="2 3">22II-S11-z7</strain>
    </source>
</reference>
<evidence type="ECO:0000256" key="1">
    <source>
        <dbReference type="SAM" id="Phobius"/>
    </source>
</evidence>
<dbReference type="RefSeq" id="WP_034238679.1">
    <property type="nucleotide sequence ID" value="NZ_AQRA01000001.1"/>
</dbReference>
<keyword evidence="3" id="KW-1185">Reference proteome</keyword>
<keyword evidence="1" id="KW-1133">Transmembrane helix</keyword>
<feature type="transmembrane region" description="Helical" evidence="1">
    <location>
        <begin position="6"/>
        <end position="24"/>
    </location>
</feature>
<evidence type="ECO:0000313" key="2">
    <source>
        <dbReference type="EMBL" id="EZH75886.1"/>
    </source>
</evidence>
<evidence type="ECO:0000313" key="3">
    <source>
        <dbReference type="Proteomes" id="UP000023541"/>
    </source>
</evidence>